<dbReference type="GO" id="GO:0005509">
    <property type="term" value="F:calcium ion binding"/>
    <property type="evidence" value="ECO:0007669"/>
    <property type="project" value="InterPro"/>
</dbReference>
<organism evidence="4 5">
    <name type="scientific">Cereibacter ovatus</name>
    <dbReference type="NCBI Taxonomy" id="439529"/>
    <lineage>
        <taxon>Bacteria</taxon>
        <taxon>Pseudomonadati</taxon>
        <taxon>Pseudomonadota</taxon>
        <taxon>Alphaproteobacteria</taxon>
        <taxon>Rhodobacterales</taxon>
        <taxon>Paracoccaceae</taxon>
        <taxon>Cereibacter</taxon>
    </lineage>
</organism>
<feature type="non-terminal residue" evidence="4">
    <location>
        <position position="1"/>
    </location>
</feature>
<name>A0A285CWY5_9RHOB</name>
<keyword evidence="5" id="KW-1185">Reference proteome</keyword>
<dbReference type="SUPFAM" id="SSF51120">
    <property type="entry name" value="beta-Roll"/>
    <property type="match status" value="2"/>
</dbReference>
<keyword evidence="2" id="KW-0964">Secreted</keyword>
<gene>
    <name evidence="4" type="ORF">SAMN05878503_11041</name>
</gene>
<dbReference type="InterPro" id="IPR011049">
    <property type="entry name" value="Serralysin-like_metalloprot_C"/>
</dbReference>
<evidence type="ECO:0000256" key="1">
    <source>
        <dbReference type="ARBA" id="ARBA00004613"/>
    </source>
</evidence>
<dbReference type="Proteomes" id="UP000219467">
    <property type="component" value="Unassembled WGS sequence"/>
</dbReference>
<dbReference type="InterPro" id="IPR018511">
    <property type="entry name" value="Hemolysin-typ_Ca-bd_CS"/>
</dbReference>
<dbReference type="AlphaFoldDB" id="A0A285CWY5"/>
<dbReference type="InterPro" id="IPR001343">
    <property type="entry name" value="Hemolysn_Ca-bd"/>
</dbReference>
<dbReference type="InterPro" id="IPR050557">
    <property type="entry name" value="RTX_toxin/Mannuronan_C5-epim"/>
</dbReference>
<evidence type="ECO:0000256" key="2">
    <source>
        <dbReference type="ARBA" id="ARBA00022525"/>
    </source>
</evidence>
<comment type="subcellular location">
    <subcellularLocation>
        <location evidence="1">Secreted</location>
    </subcellularLocation>
</comment>
<dbReference type="PRINTS" id="PR00313">
    <property type="entry name" value="CABNDNGRPT"/>
</dbReference>
<evidence type="ECO:0000313" key="4">
    <source>
        <dbReference type="EMBL" id="SNX71588.1"/>
    </source>
</evidence>
<dbReference type="PROSITE" id="PS00330">
    <property type="entry name" value="HEMOLYSIN_CALCIUM"/>
    <property type="match status" value="3"/>
</dbReference>
<reference evidence="5" key="1">
    <citation type="submission" date="2017-08" db="EMBL/GenBank/DDBJ databases">
        <authorList>
            <person name="Varghese N."/>
            <person name="Submissions S."/>
        </authorList>
    </citation>
    <scope>NUCLEOTIDE SEQUENCE [LARGE SCALE GENOMIC DNA]</scope>
    <source>
        <strain evidence="5">JA234</strain>
    </source>
</reference>
<dbReference type="GO" id="GO:0005576">
    <property type="term" value="C:extracellular region"/>
    <property type="evidence" value="ECO:0007669"/>
    <property type="project" value="UniProtKB-SubCell"/>
</dbReference>
<dbReference type="Pfam" id="PF00353">
    <property type="entry name" value="HemolysinCabind"/>
    <property type="match status" value="2"/>
</dbReference>
<dbReference type="PANTHER" id="PTHR38340">
    <property type="entry name" value="S-LAYER PROTEIN"/>
    <property type="match status" value="1"/>
</dbReference>
<protein>
    <submittedName>
        <fullName evidence="4">Hemolysin type calcium-binding protein</fullName>
    </submittedName>
</protein>
<evidence type="ECO:0000313" key="5">
    <source>
        <dbReference type="Proteomes" id="UP000219467"/>
    </source>
</evidence>
<feature type="compositionally biased region" description="Basic and acidic residues" evidence="3">
    <location>
        <begin position="133"/>
        <end position="150"/>
    </location>
</feature>
<dbReference type="PANTHER" id="PTHR38340:SF1">
    <property type="entry name" value="S-LAYER PROTEIN"/>
    <property type="match status" value="1"/>
</dbReference>
<dbReference type="RefSeq" id="WP_328589341.1">
    <property type="nucleotide sequence ID" value="NZ_OAOQ01000010.1"/>
</dbReference>
<feature type="region of interest" description="Disordered" evidence="3">
    <location>
        <begin position="81"/>
        <end position="176"/>
    </location>
</feature>
<evidence type="ECO:0000256" key="3">
    <source>
        <dbReference type="SAM" id="MobiDB-lite"/>
    </source>
</evidence>
<sequence>AGADRFEFERGDGRDIITDFVNGEDRIELDDFNAATIQSMIGQARQVGSDVVLTLSADSSITLQNFRLSDLDLSDFAGVSLPQPSTPVQPERGRDINGTNAANTLVGGSGNDDIEGRGGNDQLQGGAGDDDIDGGRGKDSLWGGDGRDELDGGSGNDRLDGGTGNDKIEGGRGNDILTGGAGADRFEFERGDGRDIITDFVNGEDRIELDDFSYAQAMAVINRAQQVGDDVVLALSADTTISISNMQLAQLDISDFIL</sequence>
<accession>A0A285CWY5</accession>
<proteinExistence type="predicted"/>
<dbReference type="EMBL" id="OAOQ01000010">
    <property type="protein sequence ID" value="SNX71588.1"/>
    <property type="molecule type" value="Genomic_DNA"/>
</dbReference>
<dbReference type="Gene3D" id="2.150.10.10">
    <property type="entry name" value="Serralysin-like metalloprotease, C-terminal"/>
    <property type="match status" value="3"/>
</dbReference>